<dbReference type="CDD" id="cd01650">
    <property type="entry name" value="RT_nLTR_like"/>
    <property type="match status" value="1"/>
</dbReference>
<dbReference type="InterPro" id="IPR043502">
    <property type="entry name" value="DNA/RNA_pol_sf"/>
</dbReference>
<accession>A0A8B6CW46</accession>
<evidence type="ECO:0000259" key="1">
    <source>
        <dbReference type="PROSITE" id="PS50878"/>
    </source>
</evidence>
<reference evidence="2" key="1">
    <citation type="submission" date="2018-11" db="EMBL/GenBank/DDBJ databases">
        <authorList>
            <person name="Alioto T."/>
            <person name="Alioto T."/>
        </authorList>
    </citation>
    <scope>NUCLEOTIDE SEQUENCE</scope>
</reference>
<dbReference type="OrthoDB" id="6150687at2759"/>
<sequence>MLDPLFEPNGKLNGTILIEEVKKVVFNSKDGKSPGIDLLHYEVLKNNSVISVLHKLFQLCFETGKVPSVWGKAIIHPIPKGTQLDQRVPLNYRGISLLSVVAKCYSSVLNNRLQNFLEENDSIVDEQNGFRKDRSCLDHVFTLNSMIQNRKSTFVTFVDLQKAFDFVDRNLLQYKLRLNGIDGYMYNAISSLYVKTESCVRVNGFQTNWFPCVNGVRQGDNLSPTLFSIFINDLAVEIKNLNKGIPVENEKISILLYADDIALVTENERDMQVVLDVLNKWCEKWRLNVNSAKSSVMHFRKGRTPRTSSTFKIGNEQLQIVEQYKYLGVIFSEKLKYTAAADAFAKAGGRALGAAISKRETFLTAQIFATNKLFKRPKLNPK</sequence>
<dbReference type="SUPFAM" id="SSF56672">
    <property type="entry name" value="DNA/RNA polymerases"/>
    <property type="match status" value="1"/>
</dbReference>
<dbReference type="Pfam" id="PF00078">
    <property type="entry name" value="RVT_1"/>
    <property type="match status" value="1"/>
</dbReference>
<dbReference type="Proteomes" id="UP000596742">
    <property type="component" value="Unassembled WGS sequence"/>
</dbReference>
<dbReference type="PANTHER" id="PTHR47027">
    <property type="entry name" value="REVERSE TRANSCRIPTASE DOMAIN-CONTAINING PROTEIN"/>
    <property type="match status" value="1"/>
</dbReference>
<feature type="domain" description="Reverse transcriptase" evidence="1">
    <location>
        <begin position="59"/>
        <end position="331"/>
    </location>
</feature>
<evidence type="ECO:0000313" key="2">
    <source>
        <dbReference type="EMBL" id="VDI11513.1"/>
    </source>
</evidence>
<keyword evidence="3" id="KW-1185">Reference proteome</keyword>
<dbReference type="InterPro" id="IPR000477">
    <property type="entry name" value="RT_dom"/>
</dbReference>
<dbReference type="InterPro" id="IPR043128">
    <property type="entry name" value="Rev_trsase/Diguanyl_cyclase"/>
</dbReference>
<gene>
    <name evidence="2" type="ORF">MGAL_10B052636</name>
</gene>
<evidence type="ECO:0000313" key="3">
    <source>
        <dbReference type="Proteomes" id="UP000596742"/>
    </source>
</evidence>
<dbReference type="PANTHER" id="PTHR47027:SF26">
    <property type="entry name" value="REVERSE TRANSCRIPTASE DOMAIN-CONTAINING PROTEIN"/>
    <property type="match status" value="1"/>
</dbReference>
<name>A0A8B6CW46_MYTGA</name>
<comment type="caution">
    <text evidence="2">The sequence shown here is derived from an EMBL/GenBank/DDBJ whole genome shotgun (WGS) entry which is preliminary data.</text>
</comment>
<dbReference type="Gene3D" id="3.30.70.270">
    <property type="match status" value="1"/>
</dbReference>
<protein>
    <recommendedName>
        <fullName evidence="1">Reverse transcriptase domain-containing protein</fullName>
    </recommendedName>
</protein>
<dbReference type="EMBL" id="UYJE01002529">
    <property type="protein sequence ID" value="VDI11513.1"/>
    <property type="molecule type" value="Genomic_DNA"/>
</dbReference>
<proteinExistence type="predicted"/>
<organism evidence="2 3">
    <name type="scientific">Mytilus galloprovincialis</name>
    <name type="common">Mediterranean mussel</name>
    <dbReference type="NCBI Taxonomy" id="29158"/>
    <lineage>
        <taxon>Eukaryota</taxon>
        <taxon>Metazoa</taxon>
        <taxon>Spiralia</taxon>
        <taxon>Lophotrochozoa</taxon>
        <taxon>Mollusca</taxon>
        <taxon>Bivalvia</taxon>
        <taxon>Autobranchia</taxon>
        <taxon>Pteriomorphia</taxon>
        <taxon>Mytilida</taxon>
        <taxon>Mytiloidea</taxon>
        <taxon>Mytilidae</taxon>
        <taxon>Mytilinae</taxon>
        <taxon>Mytilus</taxon>
    </lineage>
</organism>
<dbReference type="AlphaFoldDB" id="A0A8B6CW46"/>
<dbReference type="PROSITE" id="PS50878">
    <property type="entry name" value="RT_POL"/>
    <property type="match status" value="1"/>
</dbReference>